<organism evidence="2 3">
    <name type="scientific">Halococcus thailandensis JCM 13552</name>
    <dbReference type="NCBI Taxonomy" id="1227457"/>
    <lineage>
        <taxon>Archaea</taxon>
        <taxon>Methanobacteriati</taxon>
        <taxon>Methanobacteriota</taxon>
        <taxon>Stenosarchaea group</taxon>
        <taxon>Halobacteria</taxon>
        <taxon>Halobacteriales</taxon>
        <taxon>Halococcaceae</taxon>
        <taxon>Halococcus</taxon>
    </lineage>
</organism>
<keyword evidence="3" id="KW-1185">Reference proteome</keyword>
<dbReference type="PATRIC" id="fig|1227457.3.peg.3922"/>
<evidence type="ECO:0000259" key="1">
    <source>
        <dbReference type="Pfam" id="PF01609"/>
    </source>
</evidence>
<gene>
    <name evidence="2" type="ORF">C451_20120</name>
</gene>
<dbReference type="EMBL" id="AOMF01000188">
    <property type="protein sequence ID" value="EMA48539.1"/>
    <property type="molecule type" value="Genomic_DNA"/>
</dbReference>
<dbReference type="PANTHER" id="PTHR33258">
    <property type="entry name" value="TRANSPOSASE INSL FOR INSERTION SEQUENCE ELEMENT IS186A-RELATED"/>
    <property type="match status" value="1"/>
</dbReference>
<dbReference type="Proteomes" id="UP000011680">
    <property type="component" value="Unassembled WGS sequence"/>
</dbReference>
<dbReference type="GO" id="GO:0004803">
    <property type="term" value="F:transposase activity"/>
    <property type="evidence" value="ECO:0007669"/>
    <property type="project" value="InterPro"/>
</dbReference>
<proteinExistence type="predicted"/>
<dbReference type="AlphaFoldDB" id="M0MUU7"/>
<comment type="caution">
    <text evidence="2">The sequence shown here is derived from an EMBL/GenBank/DDBJ whole genome shotgun (WGS) entry which is preliminary data.</text>
</comment>
<dbReference type="InterPro" id="IPR002559">
    <property type="entry name" value="Transposase_11"/>
</dbReference>
<sequence length="185" mass="21879">MEVEVEFRRGLYAGTRSWDTKRFRVVGVRNEDADDYHFYITNLPRKWFLPADIATIYRCRWVVELLFRELKTLYDLDEFDTINPAVVEILLYAAVLTLLVSREPLELVIEHADDEAVFPPERWACDRMVAAQRILKRLSDYLDYLPPPLLERMIADAQKIHQERSILQERFATAAHQLLELPKCR</sequence>
<name>M0MUU7_9EURY</name>
<accession>M0MUU7</accession>
<evidence type="ECO:0000313" key="2">
    <source>
        <dbReference type="EMBL" id="EMA48539.1"/>
    </source>
</evidence>
<reference evidence="2 3" key="1">
    <citation type="journal article" date="2014" name="PLoS Genet.">
        <title>Phylogenetically driven sequencing of extremely halophilic archaea reveals strategies for static and dynamic osmo-response.</title>
        <authorList>
            <person name="Becker E.A."/>
            <person name="Seitzer P.M."/>
            <person name="Tritt A."/>
            <person name="Larsen D."/>
            <person name="Krusor M."/>
            <person name="Yao A.I."/>
            <person name="Wu D."/>
            <person name="Madern D."/>
            <person name="Eisen J.A."/>
            <person name="Darling A.E."/>
            <person name="Facciotti M.T."/>
        </authorList>
    </citation>
    <scope>NUCLEOTIDE SEQUENCE [LARGE SCALE GENOMIC DNA]</scope>
    <source>
        <strain evidence="2 3">JCM 13552</strain>
    </source>
</reference>
<dbReference type="STRING" id="1227457.C451_20120"/>
<dbReference type="PANTHER" id="PTHR33258:SF1">
    <property type="entry name" value="TRANSPOSASE INSL FOR INSERTION SEQUENCE ELEMENT IS186A-RELATED"/>
    <property type="match status" value="1"/>
</dbReference>
<protein>
    <submittedName>
        <fullName evidence="2">Transposase (ISH8)</fullName>
    </submittedName>
</protein>
<dbReference type="Pfam" id="PF01609">
    <property type="entry name" value="DDE_Tnp_1"/>
    <property type="match status" value="1"/>
</dbReference>
<feature type="domain" description="Transposase IS4-like" evidence="1">
    <location>
        <begin position="21"/>
        <end position="98"/>
    </location>
</feature>
<dbReference type="GO" id="GO:0003677">
    <property type="term" value="F:DNA binding"/>
    <property type="evidence" value="ECO:0007669"/>
    <property type="project" value="InterPro"/>
</dbReference>
<dbReference type="eggNOG" id="arCOG06159">
    <property type="taxonomic scope" value="Archaea"/>
</dbReference>
<dbReference type="GO" id="GO:0006313">
    <property type="term" value="P:DNA transposition"/>
    <property type="evidence" value="ECO:0007669"/>
    <property type="project" value="InterPro"/>
</dbReference>
<dbReference type="SUPFAM" id="SSF53098">
    <property type="entry name" value="Ribonuclease H-like"/>
    <property type="match status" value="1"/>
</dbReference>
<dbReference type="InterPro" id="IPR012337">
    <property type="entry name" value="RNaseH-like_sf"/>
</dbReference>
<evidence type="ECO:0000313" key="3">
    <source>
        <dbReference type="Proteomes" id="UP000011680"/>
    </source>
</evidence>